<gene>
    <name evidence="1" type="ORF">OIU80_06790</name>
</gene>
<organism evidence="1 2">
    <name type="scientific">Flavobacterium frigoritolerans</name>
    <dbReference type="NCBI Taxonomy" id="2987686"/>
    <lineage>
        <taxon>Bacteria</taxon>
        <taxon>Pseudomonadati</taxon>
        <taxon>Bacteroidota</taxon>
        <taxon>Flavobacteriia</taxon>
        <taxon>Flavobacteriales</taxon>
        <taxon>Flavobacteriaceae</taxon>
        <taxon>Flavobacterium</taxon>
    </lineage>
</organism>
<protein>
    <submittedName>
        <fullName evidence="1">Type VI secretion system amidase effector protein Tae4</fullName>
    </submittedName>
</protein>
<dbReference type="EMBL" id="JAOZEV010000004">
    <property type="protein sequence ID" value="MCV9931985.1"/>
    <property type="molecule type" value="Genomic_DNA"/>
</dbReference>
<evidence type="ECO:0000313" key="2">
    <source>
        <dbReference type="Proteomes" id="UP001151133"/>
    </source>
</evidence>
<dbReference type="AlphaFoldDB" id="A0A9X2ZJT0"/>
<comment type="caution">
    <text evidence="1">The sequence shown here is derived from an EMBL/GenBank/DDBJ whole genome shotgun (WGS) entry which is preliminary data.</text>
</comment>
<accession>A0A9X2ZJT0</accession>
<reference evidence="1" key="1">
    <citation type="submission" date="2022-10" db="EMBL/GenBank/DDBJ databases">
        <title>Two novel species of Flavobacterium.</title>
        <authorList>
            <person name="Liu Q."/>
            <person name="Xin Y.-H."/>
        </authorList>
    </citation>
    <scope>NUCLEOTIDE SEQUENCE</scope>
    <source>
        <strain evidence="1">LS1R47</strain>
    </source>
</reference>
<dbReference type="InterPro" id="IPR025562">
    <property type="entry name" value="Tae4"/>
</dbReference>
<dbReference type="RefSeq" id="WP_264286287.1">
    <property type="nucleotide sequence ID" value="NZ_JAOZEV010000004.1"/>
</dbReference>
<evidence type="ECO:0000313" key="1">
    <source>
        <dbReference type="EMBL" id="MCV9931985.1"/>
    </source>
</evidence>
<name>A0A9X2ZJT0_9FLAO</name>
<keyword evidence="2" id="KW-1185">Reference proteome</keyword>
<sequence>MDFEKIIPIELMQAIIVAECGSVQASPITVKRPRWEDVYEGYPKNATNTDDLSGPDFYKILFGNRYDLSTNLLDEKIHLYNGCAGKVSTALTLAKFPIKKINGIGIDFIASEGDMKGKGFISTASKMKKWLDVIWKKDGDFHIENPKSIDELYDLVGEKKGIYLMLAINQNNFGASGHVTLWTGEKSTKWVFGGHHYEASAKSMYFWELK</sequence>
<proteinExistence type="predicted"/>
<dbReference type="Pfam" id="PF14113">
    <property type="entry name" value="Tae4"/>
    <property type="match status" value="1"/>
</dbReference>
<dbReference type="Gene3D" id="3.90.1720.70">
    <property type="match status" value="1"/>
</dbReference>
<dbReference type="Proteomes" id="UP001151133">
    <property type="component" value="Unassembled WGS sequence"/>
</dbReference>